<dbReference type="Proteomes" id="UP000006906">
    <property type="component" value="Chromosome 1"/>
</dbReference>
<dbReference type="PANTHER" id="PTHR14095:SF0">
    <property type="entry name" value="MIP22305P"/>
    <property type="match status" value="1"/>
</dbReference>
<dbReference type="EMBL" id="CM008962">
    <property type="protein sequence ID" value="PNW88592.1"/>
    <property type="molecule type" value="Genomic_DNA"/>
</dbReference>
<proteinExistence type="predicted"/>
<dbReference type="STRING" id="3055.A0A2K3E723"/>
<evidence type="ECO:0000256" key="2">
    <source>
        <dbReference type="SAM" id="MobiDB-lite"/>
    </source>
</evidence>
<evidence type="ECO:0000256" key="1">
    <source>
        <dbReference type="SAM" id="Coils"/>
    </source>
</evidence>
<dbReference type="PANTHER" id="PTHR14095">
    <property type="entry name" value="PHOSPHATASE 2A REGULATORY SUBUNIT-RELATED"/>
    <property type="match status" value="1"/>
</dbReference>
<feature type="compositionally biased region" description="Polar residues" evidence="2">
    <location>
        <begin position="488"/>
        <end position="504"/>
    </location>
</feature>
<name>A0A2K3E723_CHLRE</name>
<dbReference type="InParanoid" id="A0A2K3E723"/>
<feature type="coiled-coil region" evidence="1">
    <location>
        <begin position="637"/>
        <end position="685"/>
    </location>
</feature>
<dbReference type="Gramene" id="PNW88592">
    <property type="protein sequence ID" value="PNW88592"/>
    <property type="gene ID" value="CHLRE_01g036150v5"/>
</dbReference>
<keyword evidence="4" id="KW-1185">Reference proteome</keyword>
<dbReference type="InterPro" id="IPR011992">
    <property type="entry name" value="EF-hand-dom_pair"/>
</dbReference>
<feature type="compositionally biased region" description="Low complexity" evidence="2">
    <location>
        <begin position="232"/>
        <end position="248"/>
    </location>
</feature>
<keyword evidence="1" id="KW-0175">Coiled coil</keyword>
<dbReference type="AlphaFoldDB" id="A0A2K3E723"/>
<dbReference type="GO" id="GO:0019888">
    <property type="term" value="F:protein phosphatase regulator activity"/>
    <property type="evidence" value="ECO:0000318"/>
    <property type="project" value="GO_Central"/>
</dbReference>
<dbReference type="GO" id="GO:0000159">
    <property type="term" value="C:protein phosphatase type 2A complex"/>
    <property type="evidence" value="ECO:0000318"/>
    <property type="project" value="GO_Central"/>
</dbReference>
<feature type="compositionally biased region" description="Pro residues" evidence="2">
    <location>
        <begin position="72"/>
        <end position="83"/>
    </location>
</feature>
<evidence type="ECO:0008006" key="5">
    <source>
        <dbReference type="Google" id="ProtNLM"/>
    </source>
</evidence>
<feature type="compositionally biased region" description="Low complexity" evidence="2">
    <location>
        <begin position="18"/>
        <end position="29"/>
    </location>
</feature>
<dbReference type="GeneID" id="66052098"/>
<dbReference type="SUPFAM" id="SSF47473">
    <property type="entry name" value="EF-hand"/>
    <property type="match status" value="1"/>
</dbReference>
<reference evidence="3 4" key="1">
    <citation type="journal article" date="2007" name="Science">
        <title>The Chlamydomonas genome reveals the evolution of key animal and plant functions.</title>
        <authorList>
            <person name="Merchant S.S."/>
            <person name="Prochnik S.E."/>
            <person name="Vallon O."/>
            <person name="Harris E.H."/>
            <person name="Karpowicz S.J."/>
            <person name="Witman G.B."/>
            <person name="Terry A."/>
            <person name="Salamov A."/>
            <person name="Fritz-Laylin L.K."/>
            <person name="Marechal-Drouard L."/>
            <person name="Marshall W.F."/>
            <person name="Qu L.H."/>
            <person name="Nelson D.R."/>
            <person name="Sanderfoot A.A."/>
            <person name="Spalding M.H."/>
            <person name="Kapitonov V.V."/>
            <person name="Ren Q."/>
            <person name="Ferris P."/>
            <person name="Lindquist E."/>
            <person name="Shapiro H."/>
            <person name="Lucas S.M."/>
            <person name="Grimwood J."/>
            <person name="Schmutz J."/>
            <person name="Cardol P."/>
            <person name="Cerutti H."/>
            <person name="Chanfreau G."/>
            <person name="Chen C.L."/>
            <person name="Cognat V."/>
            <person name="Croft M.T."/>
            <person name="Dent R."/>
            <person name="Dutcher S."/>
            <person name="Fernandez E."/>
            <person name="Fukuzawa H."/>
            <person name="Gonzalez-Ballester D."/>
            <person name="Gonzalez-Halphen D."/>
            <person name="Hallmann A."/>
            <person name="Hanikenne M."/>
            <person name="Hippler M."/>
            <person name="Inwood W."/>
            <person name="Jabbari K."/>
            <person name="Kalanon M."/>
            <person name="Kuras R."/>
            <person name="Lefebvre P.A."/>
            <person name="Lemaire S.D."/>
            <person name="Lobanov A.V."/>
            <person name="Lohr M."/>
            <person name="Manuell A."/>
            <person name="Meier I."/>
            <person name="Mets L."/>
            <person name="Mittag M."/>
            <person name="Mittelmeier T."/>
            <person name="Moroney J.V."/>
            <person name="Moseley J."/>
            <person name="Napoli C."/>
            <person name="Nedelcu A.M."/>
            <person name="Niyogi K."/>
            <person name="Novoselov S.V."/>
            <person name="Paulsen I.T."/>
            <person name="Pazour G."/>
            <person name="Purton S."/>
            <person name="Ral J.P."/>
            <person name="Riano-Pachon D.M."/>
            <person name="Riekhof W."/>
            <person name="Rymarquis L."/>
            <person name="Schroda M."/>
            <person name="Stern D."/>
            <person name="Umen J."/>
            <person name="Willows R."/>
            <person name="Wilson N."/>
            <person name="Zimmer S.L."/>
            <person name="Allmer J."/>
            <person name="Balk J."/>
            <person name="Bisova K."/>
            <person name="Chen C.J."/>
            <person name="Elias M."/>
            <person name="Gendler K."/>
            <person name="Hauser C."/>
            <person name="Lamb M.R."/>
            <person name="Ledford H."/>
            <person name="Long J.C."/>
            <person name="Minagawa J."/>
            <person name="Page M.D."/>
            <person name="Pan J."/>
            <person name="Pootakham W."/>
            <person name="Roje S."/>
            <person name="Rose A."/>
            <person name="Stahlberg E."/>
            <person name="Terauchi A.M."/>
            <person name="Yang P."/>
            <person name="Ball S."/>
            <person name="Bowler C."/>
            <person name="Dieckmann C.L."/>
            <person name="Gladyshev V.N."/>
            <person name="Green P."/>
            <person name="Jorgensen R."/>
            <person name="Mayfield S."/>
            <person name="Mueller-Roeber B."/>
            <person name="Rajamani S."/>
            <person name="Sayre R.T."/>
            <person name="Brokstein P."/>
            <person name="Dubchak I."/>
            <person name="Goodstein D."/>
            <person name="Hornick L."/>
            <person name="Huang Y.W."/>
            <person name="Jhaveri J."/>
            <person name="Luo Y."/>
            <person name="Martinez D."/>
            <person name="Ngau W.C."/>
            <person name="Otillar B."/>
            <person name="Poliakov A."/>
            <person name="Porter A."/>
            <person name="Szajkowski L."/>
            <person name="Werner G."/>
            <person name="Zhou K."/>
            <person name="Grigoriev I.V."/>
            <person name="Rokhsar D.S."/>
            <person name="Grossman A.R."/>
        </authorList>
    </citation>
    <scope>NUCLEOTIDE SEQUENCE [LARGE SCALE GENOMIC DNA]</scope>
    <source>
        <strain evidence="4">CC-503</strain>
    </source>
</reference>
<dbReference type="Gene3D" id="1.10.238.10">
    <property type="entry name" value="EF-hand"/>
    <property type="match status" value="1"/>
</dbReference>
<evidence type="ECO:0000313" key="4">
    <source>
        <dbReference type="Proteomes" id="UP000006906"/>
    </source>
</evidence>
<feature type="region of interest" description="Disordered" evidence="2">
    <location>
        <begin position="1"/>
        <end position="274"/>
    </location>
</feature>
<dbReference type="KEGG" id="cre:CHLRE_01g036150v5"/>
<gene>
    <name evidence="3" type="ORF">CHLRE_01g036150v5</name>
</gene>
<feature type="region of interest" description="Disordered" evidence="2">
    <location>
        <begin position="327"/>
        <end position="546"/>
    </location>
</feature>
<evidence type="ECO:0000313" key="3">
    <source>
        <dbReference type="EMBL" id="PNW88592.1"/>
    </source>
</evidence>
<feature type="compositionally biased region" description="Gly residues" evidence="2">
    <location>
        <begin position="212"/>
        <end position="231"/>
    </location>
</feature>
<feature type="compositionally biased region" description="Low complexity" evidence="2">
    <location>
        <begin position="442"/>
        <end position="462"/>
    </location>
</feature>
<feature type="compositionally biased region" description="Low complexity" evidence="2">
    <location>
        <begin position="142"/>
        <end position="211"/>
    </location>
</feature>
<accession>A0A2K3E723</accession>
<protein>
    <recommendedName>
        <fullName evidence="5">EF-hand domain-containing protein</fullName>
    </recommendedName>
</protein>
<organism evidence="3 4">
    <name type="scientific">Chlamydomonas reinhardtii</name>
    <name type="common">Chlamydomonas smithii</name>
    <dbReference type="NCBI Taxonomy" id="3055"/>
    <lineage>
        <taxon>Eukaryota</taxon>
        <taxon>Viridiplantae</taxon>
        <taxon>Chlorophyta</taxon>
        <taxon>core chlorophytes</taxon>
        <taxon>Chlorophyceae</taxon>
        <taxon>CS clade</taxon>
        <taxon>Chlamydomonadales</taxon>
        <taxon>Chlamydomonadaceae</taxon>
        <taxon>Chlamydomonas</taxon>
    </lineage>
</organism>
<dbReference type="OrthoDB" id="5586at2759"/>
<sequence>MTTRSPYNAYLQRPGSPAKAAQAALRASAPDGAGGRSAALPPDGALSSSMTVDSGWGLNAMLRSSAGSGTPSPRPPSGGPSPPRGDVGTSKSPMAFRARRFNNGASTGAAPETTAAGTSGDGSSASGTGGGGGDRVRRRSGAENAVAASSPASPSGALARQLSASSAASAAPARPSTSPAGTILATYANGPGSLSGNSSSGAAGAGPQNGVLSGGGGGGGGDGRAGQGGPGRPRSSGGNSVSTTTSGSAPGAKVLRNRLAEDTGGHAAGTPTLSLREKVVNLQKANKALEQQLAEAAAEAQQRAAQQHEAHAAALAALQQRMAALEASLREQQQSAAEMAQRNGQLSSSQAELTAQLAEAKRAAAQAAAASSHSPSSPSPSLSSLDATTPTKSLPTVSTPPALGREKSLVDVHTSPSGAPGSGGAASGDGPHSPRTPLGWDAGAASSPISSSTSSSSTASNGNGSGSGVIQRRVSEDTPPAHPHIRPTSPTEAQQQPGNTTSLRPHTAPHSDYLNRSLSLGNVVPPTPPLGAGSSGPGSSSGGAAESVLVFSPSEPDLSPDLETRGLLRLNSLPGPGGLGVASTSPNTSVGGGAGGAGVTASRTLEGSALYLAGVGPPPMSPVAAAAGLSGAGVALLAKQKKQIATLRAQLQQKDSAYAFLANEHSELEGQLKEVEAAKREYAARYAFMVLDQDLDGHIRVDQVSSFDMFGCYAPAVLEYAFKHWRFASGFKGYLNMDDFVRFVTLADDRTSKDSQRFWFGVLDQDGDGAVSAEDAKWFYDSIEKDENTFVVSFEDLWHQLLDMTQPAKPRRGFTSADLWKCKLGAGAIGLLLNHNNMLLHRTTAEWGRGDFPL</sequence>
<dbReference type="RefSeq" id="XP_042928637.1">
    <property type="nucleotide sequence ID" value="XM_043058723.1"/>
</dbReference>
<feature type="compositionally biased region" description="Low complexity" evidence="2">
    <location>
        <begin position="353"/>
        <end position="391"/>
    </location>
</feature>
<feature type="compositionally biased region" description="Low complexity" evidence="2">
    <location>
        <begin position="104"/>
        <end position="126"/>
    </location>
</feature>
<feature type="compositionally biased region" description="Polar residues" evidence="2">
    <location>
        <begin position="330"/>
        <end position="352"/>
    </location>
</feature>